<accession>A0A151MFB3</accession>
<dbReference type="AlphaFoldDB" id="A0A151MFB3"/>
<dbReference type="EMBL" id="AKHW03006215">
    <property type="protein sequence ID" value="KYO23080.1"/>
    <property type="molecule type" value="Genomic_DNA"/>
</dbReference>
<protein>
    <submittedName>
        <fullName evidence="2">Uncharacterized protein</fullName>
    </submittedName>
</protein>
<organism evidence="2 3">
    <name type="scientific">Alligator mississippiensis</name>
    <name type="common">American alligator</name>
    <dbReference type="NCBI Taxonomy" id="8496"/>
    <lineage>
        <taxon>Eukaryota</taxon>
        <taxon>Metazoa</taxon>
        <taxon>Chordata</taxon>
        <taxon>Craniata</taxon>
        <taxon>Vertebrata</taxon>
        <taxon>Euteleostomi</taxon>
        <taxon>Archelosauria</taxon>
        <taxon>Archosauria</taxon>
        <taxon>Crocodylia</taxon>
        <taxon>Alligatoridae</taxon>
        <taxon>Alligatorinae</taxon>
        <taxon>Alligator</taxon>
    </lineage>
</organism>
<keyword evidence="3" id="KW-1185">Reference proteome</keyword>
<evidence type="ECO:0000256" key="1">
    <source>
        <dbReference type="SAM" id="MobiDB-lite"/>
    </source>
</evidence>
<sequence>MASGRARGFRSARLRGGEGFGRRTRESRPRLLASGSGQVYNRGTFAVSLDPNLYKLGSVSRIESSGYRSLAQLNTVSV</sequence>
<proteinExistence type="predicted"/>
<evidence type="ECO:0000313" key="3">
    <source>
        <dbReference type="Proteomes" id="UP000050525"/>
    </source>
</evidence>
<comment type="caution">
    <text evidence="2">The sequence shown here is derived from an EMBL/GenBank/DDBJ whole genome shotgun (WGS) entry which is preliminary data.</text>
</comment>
<feature type="region of interest" description="Disordered" evidence="1">
    <location>
        <begin position="1"/>
        <end position="34"/>
    </location>
</feature>
<feature type="compositionally biased region" description="Basic and acidic residues" evidence="1">
    <location>
        <begin position="20"/>
        <end position="29"/>
    </location>
</feature>
<reference evidence="2 3" key="1">
    <citation type="journal article" date="2012" name="Genome Biol.">
        <title>Sequencing three crocodilian genomes to illuminate the evolution of archosaurs and amniotes.</title>
        <authorList>
            <person name="St John J.A."/>
            <person name="Braun E.L."/>
            <person name="Isberg S.R."/>
            <person name="Miles L.G."/>
            <person name="Chong A.Y."/>
            <person name="Gongora J."/>
            <person name="Dalzell P."/>
            <person name="Moran C."/>
            <person name="Bed'hom B."/>
            <person name="Abzhanov A."/>
            <person name="Burgess S.C."/>
            <person name="Cooksey A.M."/>
            <person name="Castoe T.A."/>
            <person name="Crawford N.G."/>
            <person name="Densmore L.D."/>
            <person name="Drew J.C."/>
            <person name="Edwards S.V."/>
            <person name="Faircloth B.C."/>
            <person name="Fujita M.K."/>
            <person name="Greenwold M.J."/>
            <person name="Hoffmann F.G."/>
            <person name="Howard J.M."/>
            <person name="Iguchi T."/>
            <person name="Janes D.E."/>
            <person name="Khan S.Y."/>
            <person name="Kohno S."/>
            <person name="de Koning A.J."/>
            <person name="Lance S.L."/>
            <person name="McCarthy F.M."/>
            <person name="McCormack J.E."/>
            <person name="Merchant M.E."/>
            <person name="Peterson D.G."/>
            <person name="Pollock D.D."/>
            <person name="Pourmand N."/>
            <person name="Raney B.J."/>
            <person name="Roessler K.A."/>
            <person name="Sanford J.R."/>
            <person name="Sawyer R.H."/>
            <person name="Schmidt C.J."/>
            <person name="Triplett E.W."/>
            <person name="Tuberville T.D."/>
            <person name="Venegas-Anaya M."/>
            <person name="Howard J.T."/>
            <person name="Jarvis E.D."/>
            <person name="Guillette L.J.Jr."/>
            <person name="Glenn T.C."/>
            <person name="Green R.E."/>
            <person name="Ray D.A."/>
        </authorList>
    </citation>
    <scope>NUCLEOTIDE SEQUENCE [LARGE SCALE GENOMIC DNA]</scope>
    <source>
        <strain evidence="2">KSC_2009_1</strain>
    </source>
</reference>
<name>A0A151MFB3_ALLMI</name>
<gene>
    <name evidence="2" type="ORF">Y1Q_0005544</name>
</gene>
<dbReference type="Proteomes" id="UP000050525">
    <property type="component" value="Unassembled WGS sequence"/>
</dbReference>
<evidence type="ECO:0000313" key="2">
    <source>
        <dbReference type="EMBL" id="KYO23080.1"/>
    </source>
</evidence>